<comment type="caution">
    <text evidence="2">The sequence shown here is derived from an EMBL/GenBank/DDBJ whole genome shotgun (WGS) entry which is preliminary data.</text>
</comment>
<protein>
    <submittedName>
        <fullName evidence="2">Uncharacterized protein</fullName>
    </submittedName>
</protein>
<evidence type="ECO:0000313" key="2">
    <source>
        <dbReference type="EMBL" id="NVO78942.1"/>
    </source>
</evidence>
<evidence type="ECO:0000256" key="1">
    <source>
        <dbReference type="SAM" id="MobiDB-lite"/>
    </source>
</evidence>
<proteinExistence type="predicted"/>
<feature type="compositionally biased region" description="Basic and acidic residues" evidence="1">
    <location>
        <begin position="42"/>
        <end position="61"/>
    </location>
</feature>
<accession>A0A850QEP8</accession>
<reference evidence="2 3" key="1">
    <citation type="submission" date="2020-06" db="EMBL/GenBank/DDBJ databases">
        <authorList>
            <person name="Qiu C."/>
            <person name="Liu Z."/>
        </authorList>
    </citation>
    <scope>NUCLEOTIDE SEQUENCE [LARGE SCALE GENOMIC DNA]</scope>
    <source>
        <strain evidence="2 3">EM 1</strain>
    </source>
</reference>
<feature type="region of interest" description="Disordered" evidence="1">
    <location>
        <begin position="38"/>
        <end position="61"/>
    </location>
</feature>
<name>A0A850QEP8_9BURK</name>
<dbReference type="AlphaFoldDB" id="A0A850QEP8"/>
<sequence>MEFGPRTKTKISKAVMNAIMTTPAVSAEQLEKIRQQKRLARQRSENAREARFYRERDSMTC</sequence>
<organism evidence="2 3">
    <name type="scientific">Undibacterium oligocarboniphilum</name>
    <dbReference type="NCBI Taxonomy" id="666702"/>
    <lineage>
        <taxon>Bacteria</taxon>
        <taxon>Pseudomonadati</taxon>
        <taxon>Pseudomonadota</taxon>
        <taxon>Betaproteobacteria</taxon>
        <taxon>Burkholderiales</taxon>
        <taxon>Oxalobacteraceae</taxon>
        <taxon>Undibacterium</taxon>
    </lineage>
</organism>
<dbReference type="EMBL" id="JABXYJ010000008">
    <property type="protein sequence ID" value="NVO78942.1"/>
    <property type="molecule type" value="Genomic_DNA"/>
</dbReference>
<dbReference type="RefSeq" id="WP_176804477.1">
    <property type="nucleotide sequence ID" value="NZ_JABXYJ010000008.1"/>
</dbReference>
<dbReference type="Proteomes" id="UP000588051">
    <property type="component" value="Unassembled WGS sequence"/>
</dbReference>
<gene>
    <name evidence="2" type="ORF">HV832_14020</name>
</gene>
<keyword evidence="3" id="KW-1185">Reference proteome</keyword>
<evidence type="ECO:0000313" key="3">
    <source>
        <dbReference type="Proteomes" id="UP000588051"/>
    </source>
</evidence>